<reference evidence="1" key="1">
    <citation type="submission" date="2019-08" db="EMBL/GenBank/DDBJ databases">
        <authorList>
            <person name="Kucharzyk K."/>
            <person name="Murdoch R.W."/>
            <person name="Higgins S."/>
            <person name="Loffler F."/>
        </authorList>
    </citation>
    <scope>NUCLEOTIDE SEQUENCE</scope>
</reference>
<dbReference type="GO" id="GO:0016788">
    <property type="term" value="F:hydrolase activity, acting on ester bonds"/>
    <property type="evidence" value="ECO:0007669"/>
    <property type="project" value="InterPro"/>
</dbReference>
<evidence type="ECO:0008006" key="2">
    <source>
        <dbReference type="Google" id="ProtNLM"/>
    </source>
</evidence>
<dbReference type="EMBL" id="VSSQ01031577">
    <property type="protein sequence ID" value="MPM82513.1"/>
    <property type="molecule type" value="Genomic_DNA"/>
</dbReference>
<evidence type="ECO:0000313" key="1">
    <source>
        <dbReference type="EMBL" id="MPM82513.1"/>
    </source>
</evidence>
<gene>
    <name evidence="1" type="ORF">SDC9_129574</name>
</gene>
<dbReference type="PANTHER" id="PTHR46124:SF3">
    <property type="entry name" value="HYDROLASE"/>
    <property type="match status" value="1"/>
</dbReference>
<sequence length="228" mass="25239">MSSPGPIDFHTHRDAGGILPETAPEIVRIVSTPPEFFLLPLPANTLKTLELHPWSGADIPENFELLAAMGDCSGVGEVGIDRRRGALPWPRQLEIFARLARIADALGKPLTVHCVGGYADLLAIAKNQPWRVPTILHYFCGKPELAEQLLRRENWVLSLSPASTRSTGLMAWLRAHPEKLRQIVLETDDPHGDIAAHYQDMAEIFGLAEAELRGAMRANFERIYRGAL</sequence>
<dbReference type="AlphaFoldDB" id="A0A645D088"/>
<dbReference type="Pfam" id="PF01026">
    <property type="entry name" value="TatD_DNase"/>
    <property type="match status" value="1"/>
</dbReference>
<protein>
    <recommendedName>
        <fullName evidence="2">D-aminoacyl-tRNA deacylase</fullName>
    </recommendedName>
</protein>
<dbReference type="InterPro" id="IPR032466">
    <property type="entry name" value="Metal_Hydrolase"/>
</dbReference>
<dbReference type="SUPFAM" id="SSF51556">
    <property type="entry name" value="Metallo-dependent hydrolases"/>
    <property type="match status" value="1"/>
</dbReference>
<proteinExistence type="predicted"/>
<dbReference type="Gene3D" id="3.20.20.140">
    <property type="entry name" value="Metal-dependent hydrolases"/>
    <property type="match status" value="1"/>
</dbReference>
<comment type="caution">
    <text evidence="1">The sequence shown here is derived from an EMBL/GenBank/DDBJ whole genome shotgun (WGS) entry which is preliminary data.</text>
</comment>
<dbReference type="PANTHER" id="PTHR46124">
    <property type="entry name" value="D-AMINOACYL-TRNA DEACYLASE"/>
    <property type="match status" value="1"/>
</dbReference>
<name>A0A645D088_9ZZZZ</name>
<dbReference type="InterPro" id="IPR001130">
    <property type="entry name" value="TatD-like"/>
</dbReference>
<dbReference type="GO" id="GO:0005829">
    <property type="term" value="C:cytosol"/>
    <property type="evidence" value="ECO:0007669"/>
    <property type="project" value="TreeGrafter"/>
</dbReference>
<organism evidence="1">
    <name type="scientific">bioreactor metagenome</name>
    <dbReference type="NCBI Taxonomy" id="1076179"/>
    <lineage>
        <taxon>unclassified sequences</taxon>
        <taxon>metagenomes</taxon>
        <taxon>ecological metagenomes</taxon>
    </lineage>
</organism>
<accession>A0A645D088</accession>